<dbReference type="EMBL" id="JAOTOJ010000002">
    <property type="protein sequence ID" value="KAK9406677.1"/>
    <property type="molecule type" value="Genomic_DNA"/>
</dbReference>
<dbReference type="EMBL" id="JAOTOJ010000001">
    <property type="protein sequence ID" value="KAK9411600.1"/>
    <property type="molecule type" value="Genomic_DNA"/>
</dbReference>
<keyword evidence="4" id="KW-1185">Reference proteome</keyword>
<sequence length="29" mass="3432">MCPEGKTFSRTRYPASLNTIAIGKKWYRR</sequence>
<comment type="caution">
    <text evidence="1">The sequence shown here is derived from an EMBL/GenBank/DDBJ whole genome shotgun (WGS) entry which is preliminary data.</text>
</comment>
<accession>A0AAW1BLQ2</accession>
<name>A0AAW1BLQ2_CROAD</name>
<dbReference type="Proteomes" id="UP001474421">
    <property type="component" value="Unassembled WGS sequence"/>
</dbReference>
<evidence type="ECO:0000313" key="1">
    <source>
        <dbReference type="EMBL" id="KAK9402498.1"/>
    </source>
</evidence>
<dbReference type="AlphaFoldDB" id="A0AAW1BLQ2"/>
<reference evidence="1 4" key="2">
    <citation type="journal article" date="2024" name="Proc. Natl. Acad. Sci. U.S.A.">
        <title>The genetic regulatory architecture and epigenomic basis for age-related changes in rattlesnake venom.</title>
        <authorList>
            <person name="Hogan M.P."/>
            <person name="Holding M.L."/>
            <person name="Nystrom G.S."/>
            <person name="Colston T.J."/>
            <person name="Bartlett D.A."/>
            <person name="Mason A.J."/>
            <person name="Ellsworth S.A."/>
            <person name="Rautsaw R.M."/>
            <person name="Lawrence K.C."/>
            <person name="Strickland J.L."/>
            <person name="He B."/>
            <person name="Fraser P."/>
            <person name="Margres M.J."/>
            <person name="Gilbert D.M."/>
            <person name="Gibbs H.L."/>
            <person name="Parkinson C.L."/>
            <person name="Rokyta D.R."/>
        </authorList>
    </citation>
    <scope>NUCLEOTIDE SEQUENCE [LARGE SCALE GENOMIC DNA]</scope>
    <source>
        <strain evidence="1">DRR0105</strain>
    </source>
</reference>
<proteinExistence type="predicted"/>
<gene>
    <name evidence="3" type="ORF">NXF25_002775</name>
    <name evidence="2" type="ORF">NXF25_005451</name>
    <name evidence="1" type="ORF">NXF25_010854</name>
</gene>
<protein>
    <submittedName>
        <fullName evidence="1">Uncharacterized protein</fullName>
    </submittedName>
</protein>
<dbReference type="EMBL" id="JAOTOJ010000004">
    <property type="protein sequence ID" value="KAK9402498.1"/>
    <property type="molecule type" value="Genomic_DNA"/>
</dbReference>
<evidence type="ECO:0000313" key="2">
    <source>
        <dbReference type="EMBL" id="KAK9406677.1"/>
    </source>
</evidence>
<reference evidence="1" key="1">
    <citation type="submission" date="2022-09" db="EMBL/GenBank/DDBJ databases">
        <authorList>
            <person name="Hogan M.P."/>
            <person name="Rokyta D.R."/>
        </authorList>
    </citation>
    <scope>NUCLEOTIDE SEQUENCE</scope>
    <source>
        <strain evidence="1">DRR0105</strain>
        <tissue evidence="1">Blood</tissue>
    </source>
</reference>
<evidence type="ECO:0000313" key="3">
    <source>
        <dbReference type="EMBL" id="KAK9411600.1"/>
    </source>
</evidence>
<organism evidence="1 4">
    <name type="scientific">Crotalus adamanteus</name>
    <name type="common">Eastern diamondback rattlesnake</name>
    <dbReference type="NCBI Taxonomy" id="8729"/>
    <lineage>
        <taxon>Eukaryota</taxon>
        <taxon>Metazoa</taxon>
        <taxon>Chordata</taxon>
        <taxon>Craniata</taxon>
        <taxon>Vertebrata</taxon>
        <taxon>Euteleostomi</taxon>
        <taxon>Lepidosauria</taxon>
        <taxon>Squamata</taxon>
        <taxon>Bifurcata</taxon>
        <taxon>Unidentata</taxon>
        <taxon>Episquamata</taxon>
        <taxon>Toxicofera</taxon>
        <taxon>Serpentes</taxon>
        <taxon>Colubroidea</taxon>
        <taxon>Viperidae</taxon>
        <taxon>Crotalinae</taxon>
        <taxon>Crotalus</taxon>
    </lineage>
</organism>
<evidence type="ECO:0000313" key="4">
    <source>
        <dbReference type="Proteomes" id="UP001474421"/>
    </source>
</evidence>